<dbReference type="EC" id="4.1.1.8" evidence="1"/>
<organism evidence="1 2">
    <name type="scientific">Dioscorea alata</name>
    <name type="common">Purple yam</name>
    <dbReference type="NCBI Taxonomy" id="55571"/>
    <lineage>
        <taxon>Eukaryota</taxon>
        <taxon>Viridiplantae</taxon>
        <taxon>Streptophyta</taxon>
        <taxon>Embryophyta</taxon>
        <taxon>Tracheophyta</taxon>
        <taxon>Spermatophyta</taxon>
        <taxon>Magnoliopsida</taxon>
        <taxon>Liliopsida</taxon>
        <taxon>Dioscoreales</taxon>
        <taxon>Dioscoreaceae</taxon>
        <taxon>Dioscorea</taxon>
    </lineage>
</organism>
<name>A0ACB7WK75_DIOAL</name>
<proteinExistence type="predicted"/>
<keyword evidence="2" id="KW-1185">Reference proteome</keyword>
<dbReference type="EMBL" id="CM037013">
    <property type="protein sequence ID" value="KAH7688413.1"/>
    <property type="molecule type" value="Genomic_DNA"/>
</dbReference>
<evidence type="ECO:0000313" key="1">
    <source>
        <dbReference type="EMBL" id="KAH7688413.1"/>
    </source>
</evidence>
<reference evidence="2" key="1">
    <citation type="journal article" date="2022" name="Nat. Commun.">
        <title>Chromosome evolution and the genetic basis of agronomically important traits in greater yam.</title>
        <authorList>
            <person name="Bredeson J.V."/>
            <person name="Lyons J.B."/>
            <person name="Oniyinde I.O."/>
            <person name="Okereke N.R."/>
            <person name="Kolade O."/>
            <person name="Nnabue I."/>
            <person name="Nwadili C.O."/>
            <person name="Hribova E."/>
            <person name="Parker M."/>
            <person name="Nwogha J."/>
            <person name="Shu S."/>
            <person name="Carlson J."/>
            <person name="Kariba R."/>
            <person name="Muthemba S."/>
            <person name="Knop K."/>
            <person name="Barton G.J."/>
            <person name="Sherwood A.V."/>
            <person name="Lopez-Montes A."/>
            <person name="Asiedu R."/>
            <person name="Jamnadass R."/>
            <person name="Muchugi A."/>
            <person name="Goodstein D."/>
            <person name="Egesi C.N."/>
            <person name="Featherston J."/>
            <person name="Asfaw A."/>
            <person name="Simpson G.G."/>
            <person name="Dolezel J."/>
            <person name="Hendre P.S."/>
            <person name="Van Deynze A."/>
            <person name="Kumar P.L."/>
            <person name="Obidiegwu J.E."/>
            <person name="Bhattacharjee R."/>
            <person name="Rokhsar D.S."/>
        </authorList>
    </citation>
    <scope>NUCLEOTIDE SEQUENCE [LARGE SCALE GENOMIC DNA]</scope>
    <source>
        <strain evidence="2">cv. TDa95/00328</strain>
    </source>
</reference>
<dbReference type="Proteomes" id="UP000827976">
    <property type="component" value="Chromosome 3"/>
</dbReference>
<accession>A0ACB7WK75</accession>
<protein>
    <submittedName>
        <fullName evidence="1">Oxalyl-CoA decarboxylase protein</fullName>
        <ecNumber evidence="1">4.1.1.8</ecNumber>
    </submittedName>
</protein>
<comment type="caution">
    <text evidence="1">The sequence shown here is derived from an EMBL/GenBank/DDBJ whole genome shotgun (WGS) entry which is preliminary data.</text>
</comment>
<sequence length="77" mass="8656">MGKRKVVVLLHKTSQNQDHTKMTLHKLHLYKMQLTLIEAFGGKGYIVATPDELKYALTESYAAQKPAVINVITQICS</sequence>
<evidence type="ECO:0000313" key="2">
    <source>
        <dbReference type="Proteomes" id="UP000827976"/>
    </source>
</evidence>
<keyword evidence="1" id="KW-0456">Lyase</keyword>
<gene>
    <name evidence="1" type="ORF">IHE45_03G032500</name>
</gene>